<keyword evidence="1" id="KW-1133">Transmembrane helix</keyword>
<name>A0AAV0ZUP4_VICFA</name>
<feature type="transmembrane region" description="Helical" evidence="1">
    <location>
        <begin position="21"/>
        <end position="37"/>
    </location>
</feature>
<protein>
    <submittedName>
        <fullName evidence="2">Uncharacterized protein</fullName>
    </submittedName>
</protein>
<reference evidence="2 3" key="1">
    <citation type="submission" date="2023-01" db="EMBL/GenBank/DDBJ databases">
        <authorList>
            <person name="Kreplak J."/>
        </authorList>
    </citation>
    <scope>NUCLEOTIDE SEQUENCE [LARGE SCALE GENOMIC DNA]</scope>
</reference>
<sequence>MASILFAKHSSLSTRHFQLKTYMSFAVLMIISVYSFFYDKAVNGKPETLSIVLNAAFALVSLSLDKLVRFGVEIGMFSYFLGCFAVQLLTINWMLIFVAIFFGCPLFVMHSSINSRPEVATGIPL</sequence>
<gene>
    <name evidence="2" type="ORF">VFH_III005440</name>
</gene>
<evidence type="ECO:0000256" key="1">
    <source>
        <dbReference type="SAM" id="Phobius"/>
    </source>
</evidence>
<dbReference type="Proteomes" id="UP001157006">
    <property type="component" value="Chromosome 3"/>
</dbReference>
<evidence type="ECO:0000313" key="2">
    <source>
        <dbReference type="EMBL" id="CAI8601657.1"/>
    </source>
</evidence>
<feature type="transmembrane region" description="Helical" evidence="1">
    <location>
        <begin position="49"/>
        <end position="68"/>
    </location>
</feature>
<dbReference type="AlphaFoldDB" id="A0AAV0ZUP4"/>
<dbReference type="EMBL" id="OX451738">
    <property type="protein sequence ID" value="CAI8601657.1"/>
    <property type="molecule type" value="Genomic_DNA"/>
</dbReference>
<keyword evidence="3" id="KW-1185">Reference proteome</keyword>
<keyword evidence="1" id="KW-0472">Membrane</keyword>
<accession>A0AAV0ZUP4</accession>
<organism evidence="2 3">
    <name type="scientific">Vicia faba</name>
    <name type="common">Broad bean</name>
    <name type="synonym">Faba vulgaris</name>
    <dbReference type="NCBI Taxonomy" id="3906"/>
    <lineage>
        <taxon>Eukaryota</taxon>
        <taxon>Viridiplantae</taxon>
        <taxon>Streptophyta</taxon>
        <taxon>Embryophyta</taxon>
        <taxon>Tracheophyta</taxon>
        <taxon>Spermatophyta</taxon>
        <taxon>Magnoliopsida</taxon>
        <taxon>eudicotyledons</taxon>
        <taxon>Gunneridae</taxon>
        <taxon>Pentapetalae</taxon>
        <taxon>rosids</taxon>
        <taxon>fabids</taxon>
        <taxon>Fabales</taxon>
        <taxon>Fabaceae</taxon>
        <taxon>Papilionoideae</taxon>
        <taxon>50 kb inversion clade</taxon>
        <taxon>NPAAA clade</taxon>
        <taxon>Hologalegina</taxon>
        <taxon>IRL clade</taxon>
        <taxon>Fabeae</taxon>
        <taxon>Vicia</taxon>
    </lineage>
</organism>
<proteinExistence type="predicted"/>
<evidence type="ECO:0000313" key="3">
    <source>
        <dbReference type="Proteomes" id="UP001157006"/>
    </source>
</evidence>
<keyword evidence="1" id="KW-0812">Transmembrane</keyword>
<feature type="transmembrane region" description="Helical" evidence="1">
    <location>
        <begin position="80"/>
        <end position="108"/>
    </location>
</feature>